<dbReference type="Gene3D" id="3.30.559.10">
    <property type="entry name" value="Chloramphenicol acetyltransferase-like domain"/>
    <property type="match status" value="1"/>
</dbReference>
<dbReference type="GO" id="GO:0005737">
    <property type="term" value="C:cytoplasm"/>
    <property type="evidence" value="ECO:0007669"/>
    <property type="project" value="TreeGrafter"/>
</dbReference>
<dbReference type="GO" id="GO:0003824">
    <property type="term" value="F:catalytic activity"/>
    <property type="evidence" value="ECO:0007669"/>
    <property type="project" value="InterPro"/>
</dbReference>
<dbReference type="PROSITE" id="PS50075">
    <property type="entry name" value="CARRIER"/>
    <property type="match status" value="1"/>
</dbReference>
<sequence length="1123" mass="126429">MEIVSVIKAIREKGIAVRLVNGQLEADIPLSHRNEETIGLLKNNKPEIIAYLEALAGKEKYAPIPRVPNAACYPVSGAQLRLWLESQQEQASRAYYTGFQLLLPQGTPDMLEKAVCHIAHRHEILRTVFIADEHQDIFQRVVAPEDFKVALRIVDYSGQTHFQEDIKAQIRDDAQQLFDLQHGPLFRVIVFLLPQNQLLLHWAMHHIISDAWSLPVLQEEITKAFTAYQAGTDPALPPLKIQYRDYTAWALQQLEGGQLASQRQYWLQQLEGELPVLSFPLKGVRPPVKTYQGETITTRLPEQVSRMMSQYALSHNSTLFTVALTSLHIILNKYTGASDIIIGSPFAAREHPDLKEQVGFYTNTVALRNEIKATDTFHTFFSQVKQTVEAAHKHQQYPFEEVVKSLRLKKDASRNPVFDVMLVVLPDNNPGTALSDDYDLKENTGSKFDLLVSITGNKDALSLSLEYNTDLYDRQLVLQFMKHFRQLLTAVFDHPEKPLAEISYLPAADYAFAAGEIKPSYVSESVISLMESQVEKTPDGIAVVFKDEQLTFRQLNDQANQLADYLRKMHGAGPGVNIGVMLERSHLSVLAMIAVIKSGACYVPIDHKYQKERIRYIMQDADLSLVLSSRDIAEGTVPDGTAFTDLHDFNYADWSSRNPALVNQPSDPSFLIYTSGSTGKPKGVVQTHSMLNNLIHWNICESGIDTGLRFLQYNSFSFDVSVQDSWFVCSSGGTIYITPEEMKADFQALSAYIVEHEIETLCFPFSALSNFFDRLEPSFIEQQRIRHILCAGEQLTVNKTLENFLHQYPSLRLHNHYGPSETHVVTSYTMSAALENYQAYVPIGKPLPNTDVYLLDAHRQPVPLYVTGEVYIGGANVAAGYQHLPELTAERFLHLPWAGTVVYKTGDLAYLDSDGQLVYLGRNDNQVKIRGYRIEPGEIKSHLLASDRILQAHVDVVVKNGEKQLAAYVVPDGEVTATDIRRQLASVLPDYMVPAHVVIMEALPVTLNGKIDKASLPDVSQYTTLQTTYAAPETAVEKRLAALWMQVLSLDKVGTTDNFFELGGHSLSMYKMLNLVKKEYNIDFRLELFITDPCISSFALHVEQLLFQQQQPQVSVNQKKILI</sequence>
<dbReference type="NCBIfam" id="TIGR01733">
    <property type="entry name" value="AA-adenyl-dom"/>
    <property type="match status" value="1"/>
</dbReference>
<accession>A0AAE6ZF67</accession>
<dbReference type="GO" id="GO:0043041">
    <property type="term" value="P:amino acid activation for nonribosomal peptide biosynthetic process"/>
    <property type="evidence" value="ECO:0007669"/>
    <property type="project" value="TreeGrafter"/>
</dbReference>
<feature type="domain" description="Carrier" evidence="1">
    <location>
        <begin position="1031"/>
        <end position="1106"/>
    </location>
</feature>
<dbReference type="PROSITE" id="PS00455">
    <property type="entry name" value="AMP_BINDING"/>
    <property type="match status" value="1"/>
</dbReference>
<protein>
    <submittedName>
        <fullName evidence="2">Amino acid adenylation domain-containing protein</fullName>
    </submittedName>
</protein>
<dbReference type="Proteomes" id="UP000502421">
    <property type="component" value="Chromosome"/>
</dbReference>
<dbReference type="InterPro" id="IPR045851">
    <property type="entry name" value="AMP-bd_C_sf"/>
</dbReference>
<dbReference type="EMBL" id="CP051205">
    <property type="protein sequence ID" value="QJB31663.1"/>
    <property type="molecule type" value="Genomic_DNA"/>
</dbReference>
<proteinExistence type="predicted"/>
<dbReference type="KEGG" id="coy:HF329_10200"/>
<organism evidence="2 3">
    <name type="scientific">Chitinophaga oryzae</name>
    <dbReference type="NCBI Taxonomy" id="2725414"/>
    <lineage>
        <taxon>Bacteria</taxon>
        <taxon>Pseudomonadati</taxon>
        <taxon>Bacteroidota</taxon>
        <taxon>Chitinophagia</taxon>
        <taxon>Chitinophagales</taxon>
        <taxon>Chitinophagaceae</taxon>
        <taxon>Chitinophaga</taxon>
    </lineage>
</organism>
<dbReference type="InterPro" id="IPR023213">
    <property type="entry name" value="CAT-like_dom_sf"/>
</dbReference>
<dbReference type="Gene3D" id="2.30.38.10">
    <property type="entry name" value="Luciferase, Domain 3"/>
    <property type="match status" value="1"/>
</dbReference>
<dbReference type="Pfam" id="PF13193">
    <property type="entry name" value="AMP-binding_C"/>
    <property type="match status" value="1"/>
</dbReference>
<dbReference type="InterPro" id="IPR020845">
    <property type="entry name" value="AMP-binding_CS"/>
</dbReference>
<dbReference type="CDD" id="cd05930">
    <property type="entry name" value="A_NRPS"/>
    <property type="match status" value="1"/>
</dbReference>
<dbReference type="InterPro" id="IPR025110">
    <property type="entry name" value="AMP-bd_C"/>
</dbReference>
<dbReference type="InterPro" id="IPR010071">
    <property type="entry name" value="AA_adenyl_dom"/>
</dbReference>
<gene>
    <name evidence="2" type="ORF">HF329_10200</name>
</gene>
<dbReference type="SUPFAM" id="SSF52777">
    <property type="entry name" value="CoA-dependent acyltransferases"/>
    <property type="match status" value="2"/>
</dbReference>
<dbReference type="InterPro" id="IPR001242">
    <property type="entry name" value="Condensation_dom"/>
</dbReference>
<dbReference type="AlphaFoldDB" id="A0AAE6ZF67"/>
<dbReference type="Pfam" id="PF00550">
    <property type="entry name" value="PP-binding"/>
    <property type="match status" value="1"/>
</dbReference>
<dbReference type="PANTHER" id="PTHR45527:SF1">
    <property type="entry name" value="FATTY ACID SYNTHASE"/>
    <property type="match status" value="1"/>
</dbReference>
<dbReference type="GO" id="GO:0044550">
    <property type="term" value="P:secondary metabolite biosynthetic process"/>
    <property type="evidence" value="ECO:0007669"/>
    <property type="project" value="TreeGrafter"/>
</dbReference>
<dbReference type="RefSeq" id="WP_168803921.1">
    <property type="nucleotide sequence ID" value="NZ_CP051205.1"/>
</dbReference>
<reference evidence="3" key="1">
    <citation type="submission" date="2020-04" db="EMBL/GenBank/DDBJ databases">
        <authorList>
            <person name="Kittiwongwattana C."/>
        </authorList>
    </citation>
    <scope>NUCLEOTIDE SEQUENCE [LARGE SCALE GENOMIC DNA]</scope>
    <source>
        <strain evidence="3">1310</strain>
    </source>
</reference>
<evidence type="ECO:0000313" key="3">
    <source>
        <dbReference type="Proteomes" id="UP000502421"/>
    </source>
</evidence>
<dbReference type="InterPro" id="IPR009081">
    <property type="entry name" value="PP-bd_ACP"/>
</dbReference>
<dbReference type="PANTHER" id="PTHR45527">
    <property type="entry name" value="NONRIBOSOMAL PEPTIDE SYNTHETASE"/>
    <property type="match status" value="1"/>
</dbReference>
<dbReference type="CDD" id="cd19531">
    <property type="entry name" value="LCL_NRPS-like"/>
    <property type="match status" value="1"/>
</dbReference>
<dbReference type="InterPro" id="IPR000873">
    <property type="entry name" value="AMP-dep_synth/lig_dom"/>
</dbReference>
<dbReference type="FunFam" id="3.40.50.980:FF:000001">
    <property type="entry name" value="Non-ribosomal peptide synthetase"/>
    <property type="match status" value="1"/>
</dbReference>
<dbReference type="Gene3D" id="1.10.1200.10">
    <property type="entry name" value="ACP-like"/>
    <property type="match status" value="1"/>
</dbReference>
<dbReference type="InterPro" id="IPR036736">
    <property type="entry name" value="ACP-like_sf"/>
</dbReference>
<evidence type="ECO:0000313" key="2">
    <source>
        <dbReference type="EMBL" id="QJB31663.1"/>
    </source>
</evidence>
<dbReference type="SUPFAM" id="SSF47336">
    <property type="entry name" value="ACP-like"/>
    <property type="match status" value="1"/>
</dbReference>
<dbReference type="Gene3D" id="3.30.559.30">
    <property type="entry name" value="Nonribosomal peptide synthetase, condensation domain"/>
    <property type="match status" value="1"/>
</dbReference>
<dbReference type="GO" id="GO:0031177">
    <property type="term" value="F:phosphopantetheine binding"/>
    <property type="evidence" value="ECO:0007669"/>
    <property type="project" value="TreeGrafter"/>
</dbReference>
<dbReference type="Gene3D" id="3.40.50.980">
    <property type="match status" value="2"/>
</dbReference>
<evidence type="ECO:0000259" key="1">
    <source>
        <dbReference type="PROSITE" id="PS50075"/>
    </source>
</evidence>
<dbReference type="SUPFAM" id="SSF56801">
    <property type="entry name" value="Acetyl-CoA synthetase-like"/>
    <property type="match status" value="1"/>
</dbReference>
<dbReference type="Gene3D" id="3.30.300.30">
    <property type="match status" value="1"/>
</dbReference>
<dbReference type="Pfam" id="PF00668">
    <property type="entry name" value="Condensation"/>
    <property type="match status" value="1"/>
</dbReference>
<name>A0AAE6ZF67_9BACT</name>
<dbReference type="Pfam" id="PF00501">
    <property type="entry name" value="AMP-binding"/>
    <property type="match status" value="1"/>
</dbReference>